<comment type="similarity">
    <text evidence="1">Belongs to the FAH family.</text>
</comment>
<dbReference type="PANTHER" id="PTHR42796">
    <property type="entry name" value="FUMARYLACETOACETATE HYDROLASE DOMAIN-CONTAINING PROTEIN 2A-RELATED"/>
    <property type="match status" value="1"/>
</dbReference>
<keyword evidence="2" id="KW-0479">Metal-binding</keyword>
<dbReference type="Pfam" id="PF01557">
    <property type="entry name" value="FAA_hydrolase"/>
    <property type="match status" value="1"/>
</dbReference>
<keyword evidence="5" id="KW-0378">Hydrolase</keyword>
<reference evidence="5 6" key="1">
    <citation type="submission" date="2024-09" db="EMBL/GenBank/DDBJ databases">
        <authorList>
            <person name="Sun Q."/>
            <person name="Mori K."/>
        </authorList>
    </citation>
    <scope>NUCLEOTIDE SEQUENCE [LARGE SCALE GENOMIC DNA]</scope>
    <source>
        <strain evidence="5 6">TBRC 1432</strain>
    </source>
</reference>
<protein>
    <submittedName>
        <fullName evidence="5">Fumarylacetoacetate hydrolase family protein</fullName>
    </submittedName>
</protein>
<dbReference type="EMBL" id="JBHLUD010000004">
    <property type="protein sequence ID" value="MFC0542698.1"/>
    <property type="molecule type" value="Genomic_DNA"/>
</dbReference>
<accession>A0ABV6MQV6</accession>
<evidence type="ECO:0000256" key="1">
    <source>
        <dbReference type="ARBA" id="ARBA00010211"/>
    </source>
</evidence>
<keyword evidence="6" id="KW-1185">Reference proteome</keyword>
<dbReference type="InterPro" id="IPR011234">
    <property type="entry name" value="Fumarylacetoacetase-like_C"/>
</dbReference>
<dbReference type="SUPFAM" id="SSF56529">
    <property type="entry name" value="FAH"/>
    <property type="match status" value="1"/>
</dbReference>
<proteinExistence type="inferred from homology"/>
<dbReference type="GO" id="GO:0016787">
    <property type="term" value="F:hydrolase activity"/>
    <property type="evidence" value="ECO:0007669"/>
    <property type="project" value="UniProtKB-KW"/>
</dbReference>
<dbReference type="PANTHER" id="PTHR42796:SF4">
    <property type="entry name" value="FUMARYLACETOACETATE HYDROLASE DOMAIN-CONTAINING PROTEIN 2A"/>
    <property type="match status" value="1"/>
</dbReference>
<dbReference type="InterPro" id="IPR051121">
    <property type="entry name" value="FAH"/>
</dbReference>
<dbReference type="Gene3D" id="3.90.850.10">
    <property type="entry name" value="Fumarylacetoacetase-like, C-terminal domain"/>
    <property type="match status" value="1"/>
</dbReference>
<name>A0ABV6MQV6_9PSEU</name>
<dbReference type="RefSeq" id="WP_273941113.1">
    <property type="nucleotide sequence ID" value="NZ_CP097263.1"/>
</dbReference>
<evidence type="ECO:0000313" key="5">
    <source>
        <dbReference type="EMBL" id="MFC0542698.1"/>
    </source>
</evidence>
<evidence type="ECO:0000313" key="6">
    <source>
        <dbReference type="Proteomes" id="UP001589810"/>
    </source>
</evidence>
<feature type="domain" description="Fumarylacetoacetase-like C-terminal" evidence="4">
    <location>
        <begin position="73"/>
        <end position="287"/>
    </location>
</feature>
<comment type="caution">
    <text evidence="5">The sequence shown here is derived from an EMBL/GenBank/DDBJ whole genome shotgun (WGS) entry which is preliminary data.</text>
</comment>
<sequence>MRLARAFADGQWWLGAIVADDKEIALIPGSLDDVVRGGPSALDAVQTAVSRASTVPLADVRLGAPLRRFNRDILCTGWNYWDHFEESKGKREGQDPPEVPQHPTFFTKGPDTVIGPADDIAYDPRLSEKWDYEAEVALVIGLDGRDIPERDAWRHVFGFCLANDVSQRDLQRAHGGQWLKGKSIDATMPLGPWITTVDEVDDPQALRIQCEVNGELRQDASTGQMAFRFERLIAELSRGMTLRAGDVLLTGTPSGIGNARDPQVFLADGDVIVTRASGLGTLRNRVVTRA</sequence>
<feature type="region of interest" description="Disordered" evidence="3">
    <location>
        <begin position="87"/>
        <end position="110"/>
    </location>
</feature>
<gene>
    <name evidence="5" type="ORF">ACFFH7_14470</name>
</gene>
<evidence type="ECO:0000256" key="3">
    <source>
        <dbReference type="SAM" id="MobiDB-lite"/>
    </source>
</evidence>
<dbReference type="InterPro" id="IPR036663">
    <property type="entry name" value="Fumarylacetoacetase_C_sf"/>
</dbReference>
<dbReference type="Proteomes" id="UP001589810">
    <property type="component" value="Unassembled WGS sequence"/>
</dbReference>
<evidence type="ECO:0000259" key="4">
    <source>
        <dbReference type="Pfam" id="PF01557"/>
    </source>
</evidence>
<evidence type="ECO:0000256" key="2">
    <source>
        <dbReference type="ARBA" id="ARBA00022723"/>
    </source>
</evidence>
<organism evidence="5 6">
    <name type="scientific">Kutzneria chonburiensis</name>
    <dbReference type="NCBI Taxonomy" id="1483604"/>
    <lineage>
        <taxon>Bacteria</taxon>
        <taxon>Bacillati</taxon>
        <taxon>Actinomycetota</taxon>
        <taxon>Actinomycetes</taxon>
        <taxon>Pseudonocardiales</taxon>
        <taxon>Pseudonocardiaceae</taxon>
        <taxon>Kutzneria</taxon>
    </lineage>
</organism>